<dbReference type="AlphaFoldDB" id="A0A4Z1GS87"/>
<dbReference type="EMBL" id="PQXK01000082">
    <property type="protein sequence ID" value="TGO38070.1"/>
    <property type="molecule type" value="Genomic_DNA"/>
</dbReference>
<evidence type="ECO:0000313" key="1">
    <source>
        <dbReference type="EMBL" id="TGO38070.1"/>
    </source>
</evidence>
<reference evidence="1 2" key="1">
    <citation type="submission" date="2017-12" db="EMBL/GenBank/DDBJ databases">
        <title>Comparative genomics of Botrytis spp.</title>
        <authorList>
            <person name="Valero-Jimenez C.A."/>
            <person name="Tapia P."/>
            <person name="Veloso J."/>
            <person name="Silva-Moreno E."/>
            <person name="Staats M."/>
            <person name="Valdes J.H."/>
            <person name="Van Kan J.A.L."/>
        </authorList>
    </citation>
    <scope>NUCLEOTIDE SEQUENCE [LARGE SCALE GENOMIC DNA]</scope>
    <source>
        <strain evidence="1 2">Bh0001</strain>
    </source>
</reference>
<organism evidence="1 2">
    <name type="scientific">Botrytis hyacinthi</name>
    <dbReference type="NCBI Taxonomy" id="278943"/>
    <lineage>
        <taxon>Eukaryota</taxon>
        <taxon>Fungi</taxon>
        <taxon>Dikarya</taxon>
        <taxon>Ascomycota</taxon>
        <taxon>Pezizomycotina</taxon>
        <taxon>Leotiomycetes</taxon>
        <taxon>Helotiales</taxon>
        <taxon>Sclerotiniaceae</taxon>
        <taxon>Botrytis</taxon>
    </lineage>
</organism>
<name>A0A4Z1GS87_9HELO</name>
<gene>
    <name evidence="1" type="ORF">BHYA_0082g00130</name>
</gene>
<dbReference type="Proteomes" id="UP000297814">
    <property type="component" value="Unassembled WGS sequence"/>
</dbReference>
<sequence length="104" mass="11527">MSRPYKLFQRSSFLRTSYSKGRPCLPFPLGICIVTSLLELEDQYANTEKKSHMSLLHHQSLFIRLDLPEALGNQNLSLLSSTSAIPDVTEDSSSVPAAICVDEA</sequence>
<accession>A0A4Z1GS87</accession>
<protein>
    <submittedName>
        <fullName evidence="1">Uncharacterized protein</fullName>
    </submittedName>
</protein>
<proteinExistence type="predicted"/>
<keyword evidence="2" id="KW-1185">Reference proteome</keyword>
<comment type="caution">
    <text evidence="1">The sequence shown here is derived from an EMBL/GenBank/DDBJ whole genome shotgun (WGS) entry which is preliminary data.</text>
</comment>
<evidence type="ECO:0000313" key="2">
    <source>
        <dbReference type="Proteomes" id="UP000297814"/>
    </source>
</evidence>